<dbReference type="Pfam" id="PF07690">
    <property type="entry name" value="MFS_1"/>
    <property type="match status" value="2"/>
</dbReference>
<dbReference type="AlphaFoldDB" id="H2XVY9"/>
<evidence type="ECO:0000313" key="2">
    <source>
        <dbReference type="Ensembl" id="ENSCINP00000033823.1"/>
    </source>
</evidence>
<dbReference type="GeneTree" id="ENSGT00940000165635"/>
<feature type="transmembrane region" description="Helical" evidence="1">
    <location>
        <begin position="198"/>
        <end position="226"/>
    </location>
</feature>
<feature type="transmembrane region" description="Helical" evidence="1">
    <location>
        <begin position="300"/>
        <end position="323"/>
    </location>
</feature>
<dbReference type="Proteomes" id="UP000008144">
    <property type="component" value="Chromosome 3"/>
</dbReference>
<sequence length="400" mass="42580">LIVACAFWVNAMVMGPTKSTGVYFLPYQQNFKANAQQASLVSSLLYGFYFFAGPLASISCHLIGYKYTSILGSVLASVSVAVSCLSQTMDVLFVTMGALFGLGSCLAMTPVYALLGQIFTDKRPLVNNIVTIGSAVSGIPLSLTVQLWLDEYGLAGSMLLMGGVLLNSLPAILALMIMGEKTNVSMSAAKKKVFDFNILKNSGFTFFCLASGLHVASTVTLCSYLIRFAQSIGIGNYEAASLSSIMSAIDICLRPMTGYLTSLSHIGNFQINRFYVIIWSLILQSAVTLIFPFATNYAAMIAATIAFSICAGATGALPITLLAELFGSENLATSLGLRSMFVGVFSFATPPLVGMVVDATGSYVYPFYVSTALALLSSSMFYFVFRCCGITDDATSDIVT</sequence>
<dbReference type="EMBL" id="EAAA01001812">
    <property type="status" value="NOT_ANNOTATED_CDS"/>
    <property type="molecule type" value="Genomic_DNA"/>
</dbReference>
<dbReference type="Ensembl" id="ENSCINT00000036858.1">
    <property type="protein sequence ID" value="ENSCINP00000033823.1"/>
    <property type="gene ID" value="ENSCING00000018663.1"/>
</dbReference>
<feature type="transmembrane region" description="Helical" evidence="1">
    <location>
        <begin position="127"/>
        <end position="149"/>
    </location>
</feature>
<keyword evidence="3" id="KW-1185">Reference proteome</keyword>
<feature type="transmembrane region" description="Helical" evidence="1">
    <location>
        <begin position="44"/>
        <end position="63"/>
    </location>
</feature>
<dbReference type="InterPro" id="IPR011701">
    <property type="entry name" value="MFS"/>
</dbReference>
<accession>H2XVY9</accession>
<evidence type="ECO:0008006" key="4">
    <source>
        <dbReference type="Google" id="ProtNLM"/>
    </source>
</evidence>
<dbReference type="HOGENOM" id="CLU_001265_59_2_1"/>
<dbReference type="PANTHER" id="PTHR11360">
    <property type="entry name" value="MONOCARBOXYLATE TRANSPORTER"/>
    <property type="match status" value="1"/>
</dbReference>
<dbReference type="InterPro" id="IPR050327">
    <property type="entry name" value="Proton-linked_MCT"/>
</dbReference>
<feature type="transmembrane region" description="Helical" evidence="1">
    <location>
        <begin position="155"/>
        <end position="177"/>
    </location>
</feature>
<dbReference type="GO" id="GO:0005886">
    <property type="term" value="C:plasma membrane"/>
    <property type="evidence" value="ECO:0000318"/>
    <property type="project" value="GO_Central"/>
</dbReference>
<dbReference type="InterPro" id="IPR036259">
    <property type="entry name" value="MFS_trans_sf"/>
</dbReference>
<feature type="transmembrane region" description="Helical" evidence="1">
    <location>
        <begin position="274"/>
        <end position="294"/>
    </location>
</feature>
<reference evidence="3" key="1">
    <citation type="journal article" date="2002" name="Science">
        <title>The draft genome of Ciona intestinalis: insights into chordate and vertebrate origins.</title>
        <authorList>
            <person name="Dehal P."/>
            <person name="Satou Y."/>
            <person name="Campbell R.K."/>
            <person name="Chapman J."/>
            <person name="Degnan B."/>
            <person name="De Tomaso A."/>
            <person name="Davidson B."/>
            <person name="Di Gregorio A."/>
            <person name="Gelpke M."/>
            <person name="Goodstein D.M."/>
            <person name="Harafuji N."/>
            <person name="Hastings K.E."/>
            <person name="Ho I."/>
            <person name="Hotta K."/>
            <person name="Huang W."/>
            <person name="Kawashima T."/>
            <person name="Lemaire P."/>
            <person name="Martinez D."/>
            <person name="Meinertzhagen I.A."/>
            <person name="Necula S."/>
            <person name="Nonaka M."/>
            <person name="Putnam N."/>
            <person name="Rash S."/>
            <person name="Saiga H."/>
            <person name="Satake M."/>
            <person name="Terry A."/>
            <person name="Yamada L."/>
            <person name="Wang H.G."/>
            <person name="Awazu S."/>
            <person name="Azumi K."/>
            <person name="Boore J."/>
            <person name="Branno M."/>
            <person name="Chin-Bow S."/>
            <person name="DeSantis R."/>
            <person name="Doyle S."/>
            <person name="Francino P."/>
            <person name="Keys D.N."/>
            <person name="Haga S."/>
            <person name="Hayashi H."/>
            <person name="Hino K."/>
            <person name="Imai K.S."/>
            <person name="Inaba K."/>
            <person name="Kano S."/>
            <person name="Kobayashi K."/>
            <person name="Kobayashi M."/>
            <person name="Lee B.I."/>
            <person name="Makabe K.W."/>
            <person name="Manohar C."/>
            <person name="Matassi G."/>
            <person name="Medina M."/>
            <person name="Mochizuki Y."/>
            <person name="Mount S."/>
            <person name="Morishita T."/>
            <person name="Miura S."/>
            <person name="Nakayama A."/>
            <person name="Nishizaka S."/>
            <person name="Nomoto H."/>
            <person name="Ohta F."/>
            <person name="Oishi K."/>
            <person name="Rigoutsos I."/>
            <person name="Sano M."/>
            <person name="Sasaki A."/>
            <person name="Sasakura Y."/>
            <person name="Shoguchi E."/>
            <person name="Shin-i T."/>
            <person name="Spagnuolo A."/>
            <person name="Stainier D."/>
            <person name="Suzuki M.M."/>
            <person name="Tassy O."/>
            <person name="Takatori N."/>
            <person name="Tokuoka M."/>
            <person name="Yagi K."/>
            <person name="Yoshizaki F."/>
            <person name="Wada S."/>
            <person name="Zhang C."/>
            <person name="Hyatt P.D."/>
            <person name="Larimer F."/>
            <person name="Detter C."/>
            <person name="Doggett N."/>
            <person name="Glavina T."/>
            <person name="Hawkins T."/>
            <person name="Richardson P."/>
            <person name="Lucas S."/>
            <person name="Kohara Y."/>
            <person name="Levine M."/>
            <person name="Satoh N."/>
            <person name="Rokhsar D.S."/>
        </authorList>
    </citation>
    <scope>NUCLEOTIDE SEQUENCE [LARGE SCALE GENOMIC DNA]</scope>
</reference>
<proteinExistence type="predicted"/>
<protein>
    <recommendedName>
        <fullName evidence="4">Major facilitator superfamily (MFS) profile domain-containing protein</fullName>
    </recommendedName>
</protein>
<dbReference type="SUPFAM" id="SSF103473">
    <property type="entry name" value="MFS general substrate transporter"/>
    <property type="match status" value="1"/>
</dbReference>
<organism evidence="2 3">
    <name type="scientific">Ciona intestinalis</name>
    <name type="common">Transparent sea squirt</name>
    <name type="synonym">Ascidia intestinalis</name>
    <dbReference type="NCBI Taxonomy" id="7719"/>
    <lineage>
        <taxon>Eukaryota</taxon>
        <taxon>Metazoa</taxon>
        <taxon>Chordata</taxon>
        <taxon>Tunicata</taxon>
        <taxon>Ascidiacea</taxon>
        <taxon>Phlebobranchia</taxon>
        <taxon>Cionidae</taxon>
        <taxon>Ciona</taxon>
    </lineage>
</organism>
<feature type="transmembrane region" description="Helical" evidence="1">
    <location>
        <begin position="363"/>
        <end position="385"/>
    </location>
</feature>
<keyword evidence="1" id="KW-0812">Transmembrane</keyword>
<name>H2XVY9_CIOIN</name>
<dbReference type="OMA" id="CWNIPVA"/>
<feature type="transmembrane region" description="Helical" evidence="1">
    <location>
        <begin position="335"/>
        <end position="357"/>
    </location>
</feature>
<reference evidence="2" key="2">
    <citation type="journal article" date="2008" name="Genome Biol.">
        <title>Improved genome assembly and evidence-based global gene model set for the chordate Ciona intestinalis: new insight into intron and operon populations.</title>
        <authorList>
            <person name="Satou Y."/>
            <person name="Mineta K."/>
            <person name="Ogasawara M."/>
            <person name="Sasakura Y."/>
            <person name="Shoguchi E."/>
            <person name="Ueno K."/>
            <person name="Yamada L."/>
            <person name="Matsumoto J."/>
            <person name="Wasserscheid J."/>
            <person name="Dewar K."/>
            <person name="Wiley G.B."/>
            <person name="Macmil S.L."/>
            <person name="Roe B.A."/>
            <person name="Zeller R.W."/>
            <person name="Hastings K.E."/>
            <person name="Lemaire P."/>
            <person name="Lindquist E."/>
            <person name="Endo T."/>
            <person name="Hotta K."/>
            <person name="Inaba K."/>
        </authorList>
    </citation>
    <scope>NUCLEOTIDE SEQUENCE [LARGE SCALE GENOMIC DNA]</scope>
    <source>
        <strain evidence="2">wild type</strain>
    </source>
</reference>
<evidence type="ECO:0000256" key="1">
    <source>
        <dbReference type="SAM" id="Phobius"/>
    </source>
</evidence>
<keyword evidence="1" id="KW-1133">Transmembrane helix</keyword>
<feature type="transmembrane region" description="Helical" evidence="1">
    <location>
        <begin position="95"/>
        <end position="115"/>
    </location>
</feature>
<evidence type="ECO:0000313" key="3">
    <source>
        <dbReference type="Proteomes" id="UP000008144"/>
    </source>
</evidence>
<dbReference type="Gene3D" id="1.20.1250.20">
    <property type="entry name" value="MFS general substrate transporter like domains"/>
    <property type="match status" value="2"/>
</dbReference>
<reference evidence="2" key="3">
    <citation type="submission" date="2025-08" db="UniProtKB">
        <authorList>
            <consortium name="Ensembl"/>
        </authorList>
    </citation>
    <scope>IDENTIFICATION</scope>
</reference>
<dbReference type="PANTHER" id="PTHR11360:SF313">
    <property type="entry name" value="MONOCARBOXYLATE TRANSPORTER 13-LIKE ISOFORM X1"/>
    <property type="match status" value="1"/>
</dbReference>
<keyword evidence="1" id="KW-0472">Membrane</keyword>
<dbReference type="GO" id="GO:0016323">
    <property type="term" value="C:basolateral plasma membrane"/>
    <property type="evidence" value="ECO:0000318"/>
    <property type="project" value="GO_Central"/>
</dbReference>
<reference evidence="2" key="4">
    <citation type="submission" date="2025-09" db="UniProtKB">
        <authorList>
            <consortium name="Ensembl"/>
        </authorList>
    </citation>
    <scope>IDENTIFICATION</scope>
</reference>
<dbReference type="InParanoid" id="H2XVY9"/>
<dbReference type="GO" id="GO:0008028">
    <property type="term" value="F:monocarboxylic acid transmembrane transporter activity"/>
    <property type="evidence" value="ECO:0000318"/>
    <property type="project" value="GO_Central"/>
</dbReference>
<feature type="transmembrane region" description="Helical" evidence="1">
    <location>
        <begin position="70"/>
        <end position="89"/>
    </location>
</feature>